<keyword evidence="2" id="KW-1185">Reference proteome</keyword>
<organism evidence="1 2">
    <name type="scientific">Ligilactobacillus araffinosus DSM 20653</name>
    <dbReference type="NCBI Taxonomy" id="1423820"/>
    <lineage>
        <taxon>Bacteria</taxon>
        <taxon>Bacillati</taxon>
        <taxon>Bacillota</taxon>
        <taxon>Bacilli</taxon>
        <taxon>Lactobacillales</taxon>
        <taxon>Lactobacillaceae</taxon>
        <taxon>Ligilactobacillus</taxon>
    </lineage>
</organism>
<evidence type="ECO:0000313" key="1">
    <source>
        <dbReference type="EMBL" id="KRM52897.1"/>
    </source>
</evidence>
<proteinExistence type="predicted"/>
<evidence type="ECO:0000313" key="2">
    <source>
        <dbReference type="Proteomes" id="UP000051291"/>
    </source>
</evidence>
<gene>
    <name evidence="1" type="ORF">FC64_GL000174</name>
</gene>
<dbReference type="PATRIC" id="fig|1423820.4.peg.178"/>
<reference evidence="1 2" key="1">
    <citation type="journal article" date="2015" name="Genome Announc.">
        <title>Expanding the biotechnology potential of lactobacilli through comparative genomics of 213 strains and associated genera.</title>
        <authorList>
            <person name="Sun Z."/>
            <person name="Harris H.M."/>
            <person name="McCann A."/>
            <person name="Guo C."/>
            <person name="Argimon S."/>
            <person name="Zhang W."/>
            <person name="Yang X."/>
            <person name="Jeffery I.B."/>
            <person name="Cooney J.C."/>
            <person name="Kagawa T.F."/>
            <person name="Liu W."/>
            <person name="Song Y."/>
            <person name="Salvetti E."/>
            <person name="Wrobel A."/>
            <person name="Rasinkangas P."/>
            <person name="Parkhill J."/>
            <person name="Rea M.C."/>
            <person name="O'Sullivan O."/>
            <person name="Ritari J."/>
            <person name="Douillard F.P."/>
            <person name="Paul Ross R."/>
            <person name="Yang R."/>
            <person name="Briner A.E."/>
            <person name="Felis G.E."/>
            <person name="de Vos W.M."/>
            <person name="Barrangou R."/>
            <person name="Klaenhammer T.R."/>
            <person name="Caufield P.W."/>
            <person name="Cui Y."/>
            <person name="Zhang H."/>
            <person name="O'Toole P.W."/>
        </authorList>
    </citation>
    <scope>NUCLEOTIDE SEQUENCE [LARGE SCALE GENOMIC DNA]</scope>
    <source>
        <strain evidence="1 2">DSM 20653</strain>
    </source>
</reference>
<dbReference type="STRING" id="1423820.FC64_GL000174"/>
<dbReference type="AlphaFoldDB" id="A0A0R1ZE32"/>
<dbReference type="Proteomes" id="UP000051291">
    <property type="component" value="Unassembled WGS sequence"/>
</dbReference>
<accession>A0A0R1ZE32</accession>
<protein>
    <submittedName>
        <fullName evidence="1">Uncharacterized protein</fullName>
    </submittedName>
</protein>
<sequence>MISQVIHKIIPKSQKLNSRDVNCGYVCLKSCGFIFGNSQLFQKFKRQIGDKKRHGKVEKSPGFGKIAFQLKICMLNLQSKSV</sequence>
<dbReference type="EMBL" id="AYYZ01000012">
    <property type="protein sequence ID" value="KRM52897.1"/>
    <property type="molecule type" value="Genomic_DNA"/>
</dbReference>
<name>A0A0R1ZE32_9LACO</name>
<comment type="caution">
    <text evidence="1">The sequence shown here is derived from an EMBL/GenBank/DDBJ whole genome shotgun (WGS) entry which is preliminary data.</text>
</comment>